<feature type="domain" description="Chemotaxis methyl-accepting receptor HlyB-like 4HB MCP" evidence="2">
    <location>
        <begin position="6"/>
        <end position="184"/>
    </location>
</feature>
<evidence type="ECO:0000256" key="1">
    <source>
        <dbReference type="SAM" id="Phobius"/>
    </source>
</evidence>
<sequence>MRFAYSIKQKIKIATLLFCVMGCSILIRFLEDKSVKDMNESFVSMYKDRLIPATDLFYVAQNSYAKRSLLESALYTQFGSLSPGSLTEQLNVFNTVIDSLIKKYEKTFLVEQEKQHLIELKDRLAHTEQLDTELLLLLRNKDFAGAGKLYENAGRVSSDRTIQKLSELMGIQTRVGEELIRDSDYMVSGSKLYSSLQIALAIVIGILIVGIVFTSNVVKITNEKFNLN</sequence>
<dbReference type="Proteomes" id="UP000293347">
    <property type="component" value="Unassembled WGS sequence"/>
</dbReference>
<evidence type="ECO:0000259" key="2">
    <source>
        <dbReference type="Pfam" id="PF12729"/>
    </source>
</evidence>
<evidence type="ECO:0000313" key="4">
    <source>
        <dbReference type="Proteomes" id="UP000293347"/>
    </source>
</evidence>
<accession>A0A4R0NJV3</accession>
<keyword evidence="1" id="KW-0472">Membrane</keyword>
<name>A0A4R0NJV3_9SPHI</name>
<gene>
    <name evidence="3" type="ORF">EZ437_09560</name>
</gene>
<reference evidence="3 4" key="1">
    <citation type="submission" date="2019-02" db="EMBL/GenBank/DDBJ databases">
        <title>Pedobacter sp. RP-1-14 sp. nov., isolated from Arctic soil.</title>
        <authorList>
            <person name="Dahal R.H."/>
        </authorList>
    </citation>
    <scope>NUCLEOTIDE SEQUENCE [LARGE SCALE GENOMIC DNA]</scope>
    <source>
        <strain evidence="3 4">RP-1-14</strain>
    </source>
</reference>
<dbReference type="AlphaFoldDB" id="A0A4R0NJV3"/>
<keyword evidence="1" id="KW-0812">Transmembrane</keyword>
<proteinExistence type="predicted"/>
<feature type="transmembrane region" description="Helical" evidence="1">
    <location>
        <begin position="196"/>
        <end position="218"/>
    </location>
</feature>
<keyword evidence="4" id="KW-1185">Reference proteome</keyword>
<evidence type="ECO:0000313" key="3">
    <source>
        <dbReference type="EMBL" id="TCD01010.1"/>
    </source>
</evidence>
<comment type="caution">
    <text evidence="3">The sequence shown here is derived from an EMBL/GenBank/DDBJ whole genome shotgun (WGS) entry which is preliminary data.</text>
</comment>
<dbReference type="RefSeq" id="WP_131595690.1">
    <property type="nucleotide sequence ID" value="NZ_SJSL01000002.1"/>
</dbReference>
<dbReference type="EMBL" id="SJSL01000002">
    <property type="protein sequence ID" value="TCD01010.1"/>
    <property type="molecule type" value="Genomic_DNA"/>
</dbReference>
<dbReference type="Pfam" id="PF12729">
    <property type="entry name" value="4HB_MCP_1"/>
    <property type="match status" value="1"/>
</dbReference>
<feature type="transmembrane region" description="Helical" evidence="1">
    <location>
        <begin position="12"/>
        <end position="30"/>
    </location>
</feature>
<dbReference type="InterPro" id="IPR024478">
    <property type="entry name" value="HlyB_4HB_MCP"/>
</dbReference>
<protein>
    <recommendedName>
        <fullName evidence="2">Chemotaxis methyl-accepting receptor HlyB-like 4HB MCP domain-containing protein</fullName>
    </recommendedName>
</protein>
<organism evidence="3 4">
    <name type="scientific">Pedobacter psychroterrae</name>
    <dbReference type="NCBI Taxonomy" id="2530453"/>
    <lineage>
        <taxon>Bacteria</taxon>
        <taxon>Pseudomonadati</taxon>
        <taxon>Bacteroidota</taxon>
        <taxon>Sphingobacteriia</taxon>
        <taxon>Sphingobacteriales</taxon>
        <taxon>Sphingobacteriaceae</taxon>
        <taxon>Pedobacter</taxon>
    </lineage>
</organism>
<keyword evidence="1" id="KW-1133">Transmembrane helix</keyword>
<dbReference type="OrthoDB" id="1438991at2"/>